<protein>
    <submittedName>
        <fullName evidence="2">Uncharacterized protein</fullName>
    </submittedName>
</protein>
<evidence type="ECO:0000313" key="3">
    <source>
        <dbReference type="Proteomes" id="UP000483820"/>
    </source>
</evidence>
<organism evidence="2 3">
    <name type="scientific">Caenorhabditis remanei</name>
    <name type="common">Caenorhabditis vulgaris</name>
    <dbReference type="NCBI Taxonomy" id="31234"/>
    <lineage>
        <taxon>Eukaryota</taxon>
        <taxon>Metazoa</taxon>
        <taxon>Ecdysozoa</taxon>
        <taxon>Nematoda</taxon>
        <taxon>Chromadorea</taxon>
        <taxon>Rhabditida</taxon>
        <taxon>Rhabditina</taxon>
        <taxon>Rhabditomorpha</taxon>
        <taxon>Rhabditoidea</taxon>
        <taxon>Rhabditidae</taxon>
        <taxon>Peloderinae</taxon>
        <taxon>Caenorhabditis</taxon>
    </lineage>
</organism>
<reference evidence="2 3" key="1">
    <citation type="submission" date="2019-12" db="EMBL/GenBank/DDBJ databases">
        <title>Chromosome-level assembly of the Caenorhabditis remanei genome.</title>
        <authorList>
            <person name="Teterina A.A."/>
            <person name="Willis J.H."/>
            <person name="Phillips P.C."/>
        </authorList>
    </citation>
    <scope>NUCLEOTIDE SEQUENCE [LARGE SCALE GENOMIC DNA]</scope>
    <source>
        <strain evidence="2 3">PX506</strain>
        <tissue evidence="2">Whole organism</tissue>
    </source>
</reference>
<dbReference type="GeneID" id="9801676"/>
<dbReference type="KEGG" id="crq:GCK72_019765"/>
<comment type="caution">
    <text evidence="2">The sequence shown here is derived from an EMBL/GenBank/DDBJ whole genome shotgun (WGS) entry which is preliminary data.</text>
</comment>
<gene>
    <name evidence="2" type="ORF">GCK72_019765</name>
</gene>
<evidence type="ECO:0000256" key="1">
    <source>
        <dbReference type="SAM" id="MobiDB-lite"/>
    </source>
</evidence>
<accession>A0A6A5GFL9</accession>
<name>A0A6A5GFL9_CAERE</name>
<dbReference type="RefSeq" id="XP_053582125.1">
    <property type="nucleotide sequence ID" value="XM_053733212.1"/>
</dbReference>
<sequence>MAEMEKEMLIEIGLDGNESSNDNLRFKLISPHELDRQDVLAAHHKMEKAYALHKYRKWTVKTPKPSYEERIRDDIKEMRRNGEDPADYYILEPGFEEMPENLEPDRKSKSGDVSIEQSPEFVHQRDEISEEEDLEEEEEHPTNLNNVQILLYRILEDEQDAPIDSCIGQQTNVIMKCIRWWIGQTPQLIFHSYRATHSVQKTSESYEKKNRRTIDGTDKYDDFDPDSFQNIDIDQEEDLAASEIDTVEMFYEDEHDAEPSALGRKNDGVKVQNVGQREFQV</sequence>
<feature type="compositionally biased region" description="Acidic residues" evidence="1">
    <location>
        <begin position="128"/>
        <end position="139"/>
    </location>
</feature>
<feature type="region of interest" description="Disordered" evidence="1">
    <location>
        <begin position="99"/>
        <end position="142"/>
    </location>
</feature>
<dbReference type="EMBL" id="WUAV01000005">
    <property type="protein sequence ID" value="KAF1753209.1"/>
    <property type="molecule type" value="Genomic_DNA"/>
</dbReference>
<dbReference type="Proteomes" id="UP000483820">
    <property type="component" value="Chromosome V"/>
</dbReference>
<dbReference type="CTD" id="9801676"/>
<evidence type="ECO:0000313" key="2">
    <source>
        <dbReference type="EMBL" id="KAF1753209.1"/>
    </source>
</evidence>
<proteinExistence type="predicted"/>
<dbReference type="AlphaFoldDB" id="A0A6A5GFL9"/>